<evidence type="ECO:0000313" key="1">
    <source>
        <dbReference type="EMBL" id="QES52024.1"/>
    </source>
</evidence>
<proteinExistence type="predicted"/>
<accession>A0A5P2DA43</accession>
<name>A0A5P2DA43_STRVZ</name>
<dbReference type="Proteomes" id="UP000325211">
    <property type="component" value="Chromosome"/>
</dbReference>
<dbReference type="RefSeq" id="WP_150211759.1">
    <property type="nucleotide sequence ID" value="NZ_CP029190.1"/>
</dbReference>
<organism evidence="1 2">
    <name type="scientific">Streptomyces venezuelae</name>
    <dbReference type="NCBI Taxonomy" id="54571"/>
    <lineage>
        <taxon>Bacteria</taxon>
        <taxon>Bacillati</taxon>
        <taxon>Actinomycetota</taxon>
        <taxon>Actinomycetes</taxon>
        <taxon>Kitasatosporales</taxon>
        <taxon>Streptomycetaceae</taxon>
        <taxon>Streptomyces</taxon>
    </lineage>
</organism>
<evidence type="ECO:0000313" key="2">
    <source>
        <dbReference type="Proteomes" id="UP000325211"/>
    </source>
</evidence>
<protein>
    <submittedName>
        <fullName evidence="1">Uncharacterized protein</fullName>
    </submittedName>
</protein>
<reference evidence="1 2" key="1">
    <citation type="submission" date="2018-05" db="EMBL/GenBank/DDBJ databases">
        <title>Streptomyces venezuelae.</title>
        <authorList>
            <person name="Kim W."/>
            <person name="Lee N."/>
            <person name="Cho B.-K."/>
        </authorList>
    </citation>
    <scope>NUCLEOTIDE SEQUENCE [LARGE SCALE GENOMIC DNA]</scope>
    <source>
        <strain evidence="1 2">ATCC 21782</strain>
    </source>
</reference>
<dbReference type="AlphaFoldDB" id="A0A5P2DA43"/>
<sequence length="85" mass="9122">MTSSPYTASDARESGLTPALRGRASRAACTLVAGDVVAVDDQVHVVERTVALFGPPASPYITLHFTDGVRHRVPAGWRLPVDRHD</sequence>
<dbReference type="EMBL" id="CP029190">
    <property type="protein sequence ID" value="QES52024.1"/>
    <property type="molecule type" value="Genomic_DNA"/>
</dbReference>
<gene>
    <name evidence="1" type="ORF">DEJ50_33630</name>
</gene>